<organism evidence="3 4">
    <name type="scientific">Nodularia spumigena CENA596</name>
    <dbReference type="NCBI Taxonomy" id="1819295"/>
    <lineage>
        <taxon>Bacteria</taxon>
        <taxon>Bacillati</taxon>
        <taxon>Cyanobacteriota</taxon>
        <taxon>Cyanophyceae</taxon>
        <taxon>Nostocales</taxon>
        <taxon>Nodulariaceae</taxon>
        <taxon>Nodularia</taxon>
    </lineage>
</organism>
<comment type="caution">
    <text evidence="3">The sequence shown here is derived from an EMBL/GenBank/DDBJ whole genome shotgun (WGS) entry which is preliminary data.</text>
</comment>
<dbReference type="GeneID" id="78016031"/>
<reference evidence="3 4" key="1">
    <citation type="submission" date="2016-04" db="EMBL/GenBank/DDBJ databases">
        <title>Draft Genome Assembly of the Bloom-forming Cyanobacterium Nodularia spumigena Strain CENA596 in Shrimp Production Ponds.</title>
        <authorList>
            <person name="Popin R.V."/>
            <person name="Rigonato J."/>
            <person name="Abreu V.A."/>
            <person name="Andreote A.P."/>
            <person name="Silveira S.B."/>
            <person name="Odebrecht C."/>
            <person name="Fiore M.F."/>
        </authorList>
    </citation>
    <scope>NUCLEOTIDE SEQUENCE [LARGE SCALE GENOMIC DNA]</scope>
    <source>
        <strain evidence="3 4">CENA596</strain>
    </source>
</reference>
<proteinExistence type="predicted"/>
<feature type="transmembrane region" description="Helical" evidence="2">
    <location>
        <begin position="34"/>
        <end position="56"/>
    </location>
</feature>
<dbReference type="OrthoDB" id="483469at2"/>
<accession>A0A166K3G5</accession>
<dbReference type="Proteomes" id="UP000076555">
    <property type="component" value="Unassembled WGS sequence"/>
</dbReference>
<sequence>MTVSQDLNFDEQSGEFGSEASAPVIFGITLTPKIMGILLGVLGIGGAAYMILNMIMPAWETYQQRRTQANDLQGQVDQKQASVKQIGQVKAELAQAKQETIQVLSLFADENTLDTLLLDINRLVESGNAEVPANAVTAKLQKFEPDSEPPEPITDGSLGPTVDGKLKRSSIKVEIEGTFAQTQSIMRNIERLQPLLIVKNYQARLTPEPTNNSQDEEEVIVRVGPAPITTSFELQPLMPLNPEEIAARKAQEAEAAAPKK</sequence>
<feature type="region of interest" description="Disordered" evidence="1">
    <location>
        <begin position="142"/>
        <end position="162"/>
    </location>
</feature>
<evidence type="ECO:0000313" key="4">
    <source>
        <dbReference type="Proteomes" id="UP000076555"/>
    </source>
</evidence>
<keyword evidence="2" id="KW-1133">Transmembrane helix</keyword>
<evidence type="ECO:0000313" key="3">
    <source>
        <dbReference type="EMBL" id="KZL50526.1"/>
    </source>
</evidence>
<protein>
    <submittedName>
        <fullName evidence="3">Pilus assembly protein PilO</fullName>
    </submittedName>
</protein>
<evidence type="ECO:0000256" key="1">
    <source>
        <dbReference type="SAM" id="MobiDB-lite"/>
    </source>
</evidence>
<dbReference type="AlphaFoldDB" id="A0A166K3G5"/>
<keyword evidence="2" id="KW-0812">Transmembrane</keyword>
<gene>
    <name evidence="3" type="ORF">A2T98_06965</name>
</gene>
<dbReference type="EMBL" id="LWAJ01000080">
    <property type="protein sequence ID" value="KZL50526.1"/>
    <property type="molecule type" value="Genomic_DNA"/>
</dbReference>
<keyword evidence="2" id="KW-0472">Membrane</keyword>
<name>A0A166K3G5_NODSP</name>
<dbReference type="RefSeq" id="WP_006195342.1">
    <property type="nucleotide sequence ID" value="NZ_CAWMRI010000080.1"/>
</dbReference>
<evidence type="ECO:0000256" key="2">
    <source>
        <dbReference type="SAM" id="Phobius"/>
    </source>
</evidence>